<evidence type="ECO:0000313" key="6">
    <source>
        <dbReference type="EMBL" id="KAK7077810.1"/>
    </source>
</evidence>
<keyword evidence="2" id="KW-0722">Serine protease inhibitor</keyword>
<name>A0AAN8XEU8_HALRR</name>
<feature type="compositionally biased region" description="Basic and acidic residues" evidence="4">
    <location>
        <begin position="1346"/>
        <end position="1360"/>
    </location>
</feature>
<feature type="compositionally biased region" description="Basic and acidic residues" evidence="4">
    <location>
        <begin position="1368"/>
        <end position="1381"/>
    </location>
</feature>
<dbReference type="GO" id="GO:0005615">
    <property type="term" value="C:extracellular space"/>
    <property type="evidence" value="ECO:0007669"/>
    <property type="project" value="InterPro"/>
</dbReference>
<gene>
    <name evidence="6" type="ORF">SK128_025829</name>
</gene>
<dbReference type="PANTHER" id="PTHR11461">
    <property type="entry name" value="SERINE PROTEASE INHIBITOR, SERPIN"/>
    <property type="match status" value="1"/>
</dbReference>
<feature type="compositionally biased region" description="Polar residues" evidence="4">
    <location>
        <begin position="1413"/>
        <end position="1423"/>
    </location>
</feature>
<evidence type="ECO:0000256" key="2">
    <source>
        <dbReference type="ARBA" id="ARBA00022900"/>
    </source>
</evidence>
<evidence type="ECO:0000256" key="1">
    <source>
        <dbReference type="ARBA" id="ARBA00022690"/>
    </source>
</evidence>
<dbReference type="EMBL" id="JAXCGZ010008232">
    <property type="protein sequence ID" value="KAK7077810.1"/>
    <property type="molecule type" value="Genomic_DNA"/>
</dbReference>
<dbReference type="Gene3D" id="3.30.497.10">
    <property type="entry name" value="Antithrombin, subunit I, domain 2"/>
    <property type="match status" value="1"/>
</dbReference>
<protein>
    <recommendedName>
        <fullName evidence="5">Serpin domain-containing protein</fullName>
    </recommendedName>
</protein>
<reference evidence="6 7" key="1">
    <citation type="submission" date="2023-11" db="EMBL/GenBank/DDBJ databases">
        <title>Halocaridina rubra genome assembly.</title>
        <authorList>
            <person name="Smith C."/>
        </authorList>
    </citation>
    <scope>NUCLEOTIDE SEQUENCE [LARGE SCALE GENOMIC DNA]</scope>
    <source>
        <strain evidence="6">EP-1</strain>
        <tissue evidence="6">Whole</tissue>
    </source>
</reference>
<feature type="compositionally biased region" description="Low complexity" evidence="4">
    <location>
        <begin position="155"/>
        <end position="169"/>
    </location>
</feature>
<sequence length="1590" mass="177725">MTVLSVYCTLRRIILMYNNRLPLSCFILTAVLILCVQGARSSVVSADHFPSSIPLGWSGENSRLPLQQRGSAVPIIPDGHKKYQFYLYGPQGQLTLHWLTLQQVQNLLLAMDPRGEMYHMIPQMDRETPTPSANQSRPKDTVQQVITSVQQVVSDEVAQNQNQPNSPQNLNGTTGQSMEIPEVILQNLILLQHFTTPWYAPFTGQTSGPSENLNTESATLEAVTDITVTTPEIYTADSSTDNFTNVASVDDSLTTVLRPLMDRWNSRFPIWSMLANEEENGEDEKTNELDTTDDYHSLPSDASETVIPSSNGVQVDVGGATSSNYESEAAVDVHNKPEIDISGSQSVDKENSVLQSSAVDSIAHDQDLSDSVGEDLYQTTLGSIYGNTMITSKPEFAASSDSLDRDPNNFTNSLQPETTTLSEIQSAVINIATNLLDENIQTIIATRPLPTEEYLAQTVTENPFEITTFIPGFAVTNPYDSNKDDYSENAFGTQDGAASEQDSEPVIVPLEIRDPLLPLTVYDIQPIPDPTTTIPVQTEKPDNPYDTPTTFLTVTTSTRPEDHTDHPYKQDSTSQPETLLDLLQNQGYSTTLKDEQLKPFYEFPVYVHNSTTQDPVPTTVVSQQTTPGEVTSKVSNTFEVITQKYQSESIALNTHTTLNEGYSEKTITSVPTTQQIIENQSFISSEQNDPEILLDNYSSTETPPREEQSPTGERPTTQNSSSKPLFDEYLYYYYEDFGPQVNVLPPEQLANSDNQSRIDLEALQSEGNITDGHNFYDYLDQPVYLDDVPPEYFDYNVETQTQGTLNVTGDLDFPLPNATSPYHEHHHHHHHHHDAHHHHEHHHGDHHGDHHKDHGSTDNVAQLLEVPLDNPGLEATVEGLDPDIRNFIDAVNGITFKIYKEAAQQYKRKNFVMSPLSLISTLYILLLGARGSTSGALSDFLLSDQFYTFNPHLILKNVTDSILAMHRVHDVAFFKQLLVERAKNPYPMEFFSRTVDYFYGANISEVESQFFDKKLRETVNEVISKATRGAVPDFLSDSPLYLTPPLSLVSTNFFHGRWNVPITEADLFDMNFIRFPTAERRLIRTVGIQKRMILNAGYSQDVGVTVAEVPFYSPSGELSLVLVMPGEQKNFVANGLAQLEASMSVEKWGQILRSMVPNTVMMKMPFFRHRSFHNFSSILRDMGLEEIFKETDADFSGINTVKTLHVSDVIQLTEFQSCQVVESRGSGFSNSRRAKIMPGFYPDRHSLEKREALQPTGHYSPTFIYGLPMTEYLKRNVDNATPIGAVKDGNLGYFQNSSPNIIRFRPLSTSSSLPSVFWPPKASHSSITPDDDEKSVVKVEPSVESLEGHVNTKEELESKHSTQVVSQETREVGEADTEEPKLATSWETTNMDLMENTEEPKAASNWDGPNLEEANQGTENPWASNYHDEFSTEDSEGDTEKPKSASYWEGSFGNEVFGTNERSRVKPEHSYAGGVLTSAKPAISNSKDMEDDTTSSSLYDDPIPGYYYDYYGETNMYVDPDDYRVNRMGIPEGEGGADGMPEEAQSVAGEYYRQSDVGTLAFDRAFMYAVRHNPTGLLLFVGRYLDPEGN</sequence>
<dbReference type="Gene3D" id="2.30.39.10">
    <property type="entry name" value="Alpha-1-antitrypsin, domain 1"/>
    <property type="match status" value="1"/>
</dbReference>
<feature type="region of interest" description="Disordered" evidence="4">
    <location>
        <begin position="1398"/>
        <end position="1472"/>
    </location>
</feature>
<feature type="compositionally biased region" description="Basic and acidic residues" evidence="4">
    <location>
        <begin position="842"/>
        <end position="856"/>
    </location>
</feature>
<dbReference type="InterPro" id="IPR023796">
    <property type="entry name" value="Serpin_dom"/>
</dbReference>
<comment type="similarity">
    <text evidence="3">Belongs to the serpin family.</text>
</comment>
<dbReference type="Pfam" id="PF00079">
    <property type="entry name" value="Serpin"/>
    <property type="match status" value="1"/>
</dbReference>
<dbReference type="InterPro" id="IPR042185">
    <property type="entry name" value="Serpin_sf_2"/>
</dbReference>
<keyword evidence="1" id="KW-0646">Protease inhibitor</keyword>
<dbReference type="InterPro" id="IPR000215">
    <property type="entry name" value="Serpin_fam"/>
</dbReference>
<keyword evidence="7" id="KW-1185">Reference proteome</keyword>
<dbReference type="InterPro" id="IPR036186">
    <property type="entry name" value="Serpin_sf"/>
</dbReference>
<organism evidence="6 7">
    <name type="scientific">Halocaridina rubra</name>
    <name type="common">Hawaiian red shrimp</name>
    <dbReference type="NCBI Taxonomy" id="373956"/>
    <lineage>
        <taxon>Eukaryota</taxon>
        <taxon>Metazoa</taxon>
        <taxon>Ecdysozoa</taxon>
        <taxon>Arthropoda</taxon>
        <taxon>Crustacea</taxon>
        <taxon>Multicrustacea</taxon>
        <taxon>Malacostraca</taxon>
        <taxon>Eumalacostraca</taxon>
        <taxon>Eucarida</taxon>
        <taxon>Decapoda</taxon>
        <taxon>Pleocyemata</taxon>
        <taxon>Caridea</taxon>
        <taxon>Atyoidea</taxon>
        <taxon>Atyidae</taxon>
        <taxon>Halocaridina</taxon>
    </lineage>
</organism>
<evidence type="ECO:0000313" key="7">
    <source>
        <dbReference type="Proteomes" id="UP001381693"/>
    </source>
</evidence>
<feature type="compositionally biased region" description="Polar residues" evidence="4">
    <location>
        <begin position="709"/>
        <end position="722"/>
    </location>
</feature>
<dbReference type="CDD" id="cd00172">
    <property type="entry name" value="serpin"/>
    <property type="match status" value="1"/>
</dbReference>
<proteinExistence type="inferred from homology"/>
<feature type="region of interest" description="Disordered" evidence="4">
    <location>
        <begin position="819"/>
        <end position="856"/>
    </location>
</feature>
<feature type="region of interest" description="Disordered" evidence="4">
    <location>
        <begin position="155"/>
        <end position="175"/>
    </location>
</feature>
<evidence type="ECO:0000256" key="4">
    <source>
        <dbReference type="SAM" id="MobiDB-lite"/>
    </source>
</evidence>
<accession>A0AAN8XEU8</accession>
<dbReference type="SMART" id="SM00093">
    <property type="entry name" value="SERPIN"/>
    <property type="match status" value="1"/>
</dbReference>
<feature type="region of interest" description="Disordered" evidence="4">
    <location>
        <begin position="480"/>
        <end position="502"/>
    </location>
</feature>
<dbReference type="InterPro" id="IPR042178">
    <property type="entry name" value="Serpin_sf_1"/>
</dbReference>
<dbReference type="PANTHER" id="PTHR11461:SF372">
    <property type="entry name" value="ACCESSORY GLAND PROTEIN ACP76A-RELATED"/>
    <property type="match status" value="1"/>
</dbReference>
<comment type="caution">
    <text evidence="6">The sequence shown here is derived from an EMBL/GenBank/DDBJ whole genome shotgun (WGS) entry which is preliminary data.</text>
</comment>
<feature type="domain" description="Serpin" evidence="5">
    <location>
        <begin position="896"/>
        <end position="1587"/>
    </location>
</feature>
<dbReference type="Proteomes" id="UP001381693">
    <property type="component" value="Unassembled WGS sequence"/>
</dbReference>
<feature type="region of interest" description="Disordered" evidence="4">
    <location>
        <begin position="1342"/>
        <end position="1383"/>
    </location>
</feature>
<dbReference type="GO" id="GO:0004867">
    <property type="term" value="F:serine-type endopeptidase inhibitor activity"/>
    <property type="evidence" value="ECO:0007669"/>
    <property type="project" value="UniProtKB-KW"/>
</dbReference>
<feature type="region of interest" description="Disordered" evidence="4">
    <location>
        <begin position="124"/>
        <end position="143"/>
    </location>
</feature>
<dbReference type="SUPFAM" id="SSF56574">
    <property type="entry name" value="Serpins"/>
    <property type="match status" value="2"/>
</dbReference>
<evidence type="ECO:0000259" key="5">
    <source>
        <dbReference type="SMART" id="SM00093"/>
    </source>
</evidence>
<feature type="compositionally biased region" description="Basic residues" evidence="4">
    <location>
        <begin position="824"/>
        <end position="841"/>
    </location>
</feature>
<evidence type="ECO:0000256" key="3">
    <source>
        <dbReference type="RuleBase" id="RU000411"/>
    </source>
</evidence>
<feature type="region of interest" description="Disordered" evidence="4">
    <location>
        <begin position="681"/>
        <end position="722"/>
    </location>
</feature>